<keyword evidence="6" id="KW-0175">Coiled coil</keyword>
<keyword evidence="3" id="KW-0067">ATP-binding</keyword>
<dbReference type="InterPro" id="IPR036187">
    <property type="entry name" value="DNA_mismatch_repair_MutS_sf"/>
</dbReference>
<evidence type="ECO:0000256" key="6">
    <source>
        <dbReference type="SAM" id="Coils"/>
    </source>
</evidence>
<evidence type="ECO:0000313" key="9">
    <source>
        <dbReference type="EMBL" id="QFY44668.1"/>
    </source>
</evidence>
<dbReference type="Gene3D" id="3.40.50.300">
    <property type="entry name" value="P-loop containing nucleotide triphosphate hydrolases"/>
    <property type="match status" value="1"/>
</dbReference>
<dbReference type="InterPro" id="IPR045076">
    <property type="entry name" value="MutS"/>
</dbReference>
<evidence type="ECO:0000256" key="5">
    <source>
        <dbReference type="ARBA" id="ARBA00023204"/>
    </source>
</evidence>
<dbReference type="CDD" id="cd03243">
    <property type="entry name" value="ABC_MutS_homologs"/>
    <property type="match status" value="1"/>
</dbReference>
<evidence type="ECO:0000313" key="10">
    <source>
        <dbReference type="Proteomes" id="UP000325755"/>
    </source>
</evidence>
<protein>
    <submittedName>
        <fullName evidence="9">DNA mismatch repair protein MutS</fullName>
    </submittedName>
</protein>
<evidence type="ECO:0000256" key="2">
    <source>
        <dbReference type="ARBA" id="ARBA00022741"/>
    </source>
</evidence>
<feature type="transmembrane region" description="Helical" evidence="7">
    <location>
        <begin position="221"/>
        <end position="243"/>
    </location>
</feature>
<dbReference type="Pfam" id="PF05192">
    <property type="entry name" value="MutS_III"/>
    <property type="match status" value="1"/>
</dbReference>
<dbReference type="Proteomes" id="UP000325755">
    <property type="component" value="Chromosome"/>
</dbReference>
<dbReference type="GO" id="GO:0030983">
    <property type="term" value="F:mismatched DNA binding"/>
    <property type="evidence" value="ECO:0007669"/>
    <property type="project" value="InterPro"/>
</dbReference>
<evidence type="ECO:0000256" key="3">
    <source>
        <dbReference type="ARBA" id="ARBA00022840"/>
    </source>
</evidence>
<dbReference type="Pfam" id="PF00488">
    <property type="entry name" value="MutS_V"/>
    <property type="match status" value="1"/>
</dbReference>
<feature type="domain" description="DNA mismatch repair proteins mutS family" evidence="8">
    <location>
        <begin position="354"/>
        <end position="533"/>
    </location>
</feature>
<dbReference type="InterPro" id="IPR027417">
    <property type="entry name" value="P-loop_NTPase"/>
</dbReference>
<evidence type="ECO:0000259" key="8">
    <source>
        <dbReference type="SMART" id="SM00534"/>
    </source>
</evidence>
<accession>A0A5Q0BRH2</accession>
<keyword evidence="7" id="KW-0812">Transmembrane</keyword>
<organism evidence="9 10">
    <name type="scientific">Candidatus Methylospira mobilis</name>
    <dbReference type="NCBI Taxonomy" id="1808979"/>
    <lineage>
        <taxon>Bacteria</taxon>
        <taxon>Pseudomonadati</taxon>
        <taxon>Pseudomonadota</taxon>
        <taxon>Gammaproteobacteria</taxon>
        <taxon>Methylococcales</taxon>
        <taxon>Methylococcaceae</taxon>
        <taxon>Candidatus Methylospira</taxon>
    </lineage>
</organism>
<dbReference type="SUPFAM" id="SSF48334">
    <property type="entry name" value="DNA repair protein MutS, domain III"/>
    <property type="match status" value="1"/>
</dbReference>
<proteinExistence type="inferred from homology"/>
<dbReference type="InterPro" id="IPR007696">
    <property type="entry name" value="DNA_mismatch_repair_MutS_core"/>
</dbReference>
<evidence type="ECO:0000256" key="4">
    <source>
        <dbReference type="ARBA" id="ARBA00023125"/>
    </source>
</evidence>
<dbReference type="RefSeq" id="WP_153250630.1">
    <property type="nucleotide sequence ID" value="NZ_CP044205.1"/>
</dbReference>
<dbReference type="SMART" id="SM00534">
    <property type="entry name" value="MUTSac"/>
    <property type="match status" value="1"/>
</dbReference>
<dbReference type="PANTHER" id="PTHR11361">
    <property type="entry name" value="DNA MISMATCH REPAIR PROTEIN MUTS FAMILY MEMBER"/>
    <property type="match status" value="1"/>
</dbReference>
<keyword evidence="4" id="KW-0238">DNA-binding</keyword>
<dbReference type="AlphaFoldDB" id="A0A5Q0BRH2"/>
<dbReference type="GO" id="GO:0140664">
    <property type="term" value="F:ATP-dependent DNA damage sensor activity"/>
    <property type="evidence" value="ECO:0007669"/>
    <property type="project" value="InterPro"/>
</dbReference>
<dbReference type="EMBL" id="CP044205">
    <property type="protein sequence ID" value="QFY44668.1"/>
    <property type="molecule type" value="Genomic_DNA"/>
</dbReference>
<dbReference type="PANTHER" id="PTHR11361:SF34">
    <property type="entry name" value="DNA MISMATCH REPAIR PROTEIN MSH1, MITOCHONDRIAL"/>
    <property type="match status" value="1"/>
</dbReference>
<feature type="coiled-coil region" evidence="6">
    <location>
        <begin position="82"/>
        <end position="112"/>
    </location>
</feature>
<reference evidence="9 10" key="1">
    <citation type="submission" date="2019-09" db="EMBL/GenBank/DDBJ databases">
        <title>Ecophysiology of the spiral-shaped methanotroph Methylospira mobilis as revealed by the complete genome sequence.</title>
        <authorList>
            <person name="Oshkin I.Y."/>
            <person name="Dedysh S.N."/>
            <person name="Miroshnikov K."/>
            <person name="Danilova O.V."/>
            <person name="Hakobyan A."/>
            <person name="Liesack W."/>
        </authorList>
    </citation>
    <scope>NUCLEOTIDE SEQUENCE [LARGE SCALE GENOMIC DNA]</scope>
    <source>
        <strain evidence="9 10">Shm1</strain>
    </source>
</reference>
<dbReference type="SUPFAM" id="SSF52540">
    <property type="entry name" value="P-loop containing nucleoside triphosphate hydrolases"/>
    <property type="match status" value="1"/>
</dbReference>
<dbReference type="GO" id="GO:0005524">
    <property type="term" value="F:ATP binding"/>
    <property type="evidence" value="ECO:0007669"/>
    <property type="project" value="UniProtKB-KW"/>
</dbReference>
<sequence length="535" mass="59745">MQKNKSTLYPTLLQSDSVAPPVLSDLQPAATGEGVLDESTFRTIEVEKLFEALNETSTRIGRSTLYRSLLQPLQSRDDIAAKQDALRELAEHEALRSGLEQLLAQAAQLENDFYNLLYGTFLGLTGASANPLEMGGYGYESYVKGTRFMLDLVAAAESLPPAQSDYLNNLIADIRGFARSRAYTLMQGPVYRSEKTVLTRAEKRWYIPTVRFSPTMFKPMALLSTMVGIVLAVQFLPFALEIASAVTPVFWLFLLPMSMIYVPVVGSFDRDACIYPLRNIYKRCVELQETMDSLGKLDELISFHRYAQTFKRPLPLPEIVQAENHQLELSGVRNPVLAKNNPDYVGNDLVLTQERLTFVTGPNSGGKTAFCKTLAQTQLLAQIGCYVPAERAKLSVADRIFYQVPEISHLSDGEGRFGTELKRTREIFIASSAQSLVIMDELSEGTTHVEKIEISTDILNGFLQKHCSTLLITHNHELVLHFQQQHIGQARQAEFSQDHPTYRMIPGVSTVSHADRVAKKIGFSREDIANLLKDG</sequence>
<dbReference type="InterPro" id="IPR000432">
    <property type="entry name" value="DNA_mismatch_repair_MutS_C"/>
</dbReference>
<keyword evidence="5" id="KW-0234">DNA repair</keyword>
<dbReference type="GO" id="GO:0006298">
    <property type="term" value="P:mismatch repair"/>
    <property type="evidence" value="ECO:0007669"/>
    <property type="project" value="InterPro"/>
</dbReference>
<comment type="similarity">
    <text evidence="1">Belongs to the DNA mismatch repair MutS family.</text>
</comment>
<dbReference type="InParanoid" id="A0A5Q0BRH2"/>
<keyword evidence="7" id="KW-0472">Membrane</keyword>
<dbReference type="Gene3D" id="1.10.1420.10">
    <property type="match status" value="1"/>
</dbReference>
<dbReference type="KEGG" id="mmob:F6R98_20235"/>
<keyword evidence="7" id="KW-1133">Transmembrane helix</keyword>
<keyword evidence="5" id="KW-0227">DNA damage</keyword>
<evidence type="ECO:0000256" key="1">
    <source>
        <dbReference type="ARBA" id="ARBA00006271"/>
    </source>
</evidence>
<feature type="transmembrane region" description="Helical" evidence="7">
    <location>
        <begin position="249"/>
        <end position="268"/>
    </location>
</feature>
<gene>
    <name evidence="9" type="ORF">F6R98_20235</name>
</gene>
<name>A0A5Q0BRH2_9GAMM</name>
<keyword evidence="10" id="KW-1185">Reference proteome</keyword>
<evidence type="ECO:0000256" key="7">
    <source>
        <dbReference type="SAM" id="Phobius"/>
    </source>
</evidence>
<keyword evidence="2" id="KW-0547">Nucleotide-binding</keyword>
<dbReference type="OrthoDB" id="9808166at2"/>